<dbReference type="Gene3D" id="1.10.10.10">
    <property type="entry name" value="Winged helix-like DNA-binding domain superfamily/Winged helix DNA-binding domain"/>
    <property type="match status" value="1"/>
</dbReference>
<evidence type="ECO:0000256" key="2">
    <source>
        <dbReference type="ARBA" id="ARBA00023015"/>
    </source>
</evidence>
<dbReference type="InterPro" id="IPR013324">
    <property type="entry name" value="RNA_pol_sigma_r3/r4-like"/>
</dbReference>
<keyword evidence="7" id="KW-1185">Reference proteome</keyword>
<proteinExistence type="inferred from homology"/>
<dbReference type="RefSeq" id="WP_152123378.1">
    <property type="nucleotide sequence ID" value="NZ_WELI01000002.1"/>
</dbReference>
<protein>
    <submittedName>
        <fullName evidence="6">Sigma-70 family RNA polymerase sigma factor</fullName>
    </submittedName>
</protein>
<feature type="domain" description="RNA polymerase sigma factor 70 region 4 type 2" evidence="5">
    <location>
        <begin position="140"/>
        <end position="190"/>
    </location>
</feature>
<dbReference type="InterPro" id="IPR013325">
    <property type="entry name" value="RNA_pol_sigma_r2"/>
</dbReference>
<dbReference type="InterPro" id="IPR014284">
    <property type="entry name" value="RNA_pol_sigma-70_dom"/>
</dbReference>
<dbReference type="InterPro" id="IPR013249">
    <property type="entry name" value="RNA_pol_sigma70_r4_t2"/>
</dbReference>
<dbReference type="Proteomes" id="UP000488299">
    <property type="component" value="Unassembled WGS sequence"/>
</dbReference>
<dbReference type="SUPFAM" id="SSF88659">
    <property type="entry name" value="Sigma3 and sigma4 domains of RNA polymerase sigma factors"/>
    <property type="match status" value="1"/>
</dbReference>
<evidence type="ECO:0000256" key="3">
    <source>
        <dbReference type="ARBA" id="ARBA00023082"/>
    </source>
</evidence>
<dbReference type="NCBIfam" id="TIGR02937">
    <property type="entry name" value="sigma70-ECF"/>
    <property type="match status" value="1"/>
</dbReference>
<accession>A0A7J5U272</accession>
<keyword evidence="3" id="KW-0731">Sigma factor</keyword>
<dbReference type="InterPro" id="IPR039425">
    <property type="entry name" value="RNA_pol_sigma-70-like"/>
</dbReference>
<name>A0A7J5U272_9BACT</name>
<dbReference type="PANTHER" id="PTHR43133">
    <property type="entry name" value="RNA POLYMERASE ECF-TYPE SIGMA FACTO"/>
    <property type="match status" value="1"/>
</dbReference>
<dbReference type="CDD" id="cd06171">
    <property type="entry name" value="Sigma70_r4"/>
    <property type="match status" value="1"/>
</dbReference>
<keyword evidence="4" id="KW-0804">Transcription</keyword>
<dbReference type="Gene3D" id="1.10.1740.10">
    <property type="match status" value="1"/>
</dbReference>
<dbReference type="InterPro" id="IPR036388">
    <property type="entry name" value="WH-like_DNA-bd_sf"/>
</dbReference>
<dbReference type="GO" id="GO:0016987">
    <property type="term" value="F:sigma factor activity"/>
    <property type="evidence" value="ECO:0007669"/>
    <property type="project" value="UniProtKB-KW"/>
</dbReference>
<dbReference type="GO" id="GO:0003677">
    <property type="term" value="F:DNA binding"/>
    <property type="evidence" value="ECO:0007669"/>
    <property type="project" value="InterPro"/>
</dbReference>
<evidence type="ECO:0000256" key="4">
    <source>
        <dbReference type="ARBA" id="ARBA00023163"/>
    </source>
</evidence>
<evidence type="ECO:0000256" key="1">
    <source>
        <dbReference type="ARBA" id="ARBA00010641"/>
    </source>
</evidence>
<dbReference type="GO" id="GO:0006352">
    <property type="term" value="P:DNA-templated transcription initiation"/>
    <property type="evidence" value="ECO:0007669"/>
    <property type="project" value="InterPro"/>
</dbReference>
<organism evidence="6 7">
    <name type="scientific">Rudanella paleaurantiibacter</name>
    <dbReference type="NCBI Taxonomy" id="2614655"/>
    <lineage>
        <taxon>Bacteria</taxon>
        <taxon>Pseudomonadati</taxon>
        <taxon>Bacteroidota</taxon>
        <taxon>Cytophagia</taxon>
        <taxon>Cytophagales</taxon>
        <taxon>Cytophagaceae</taxon>
        <taxon>Rudanella</taxon>
    </lineage>
</organism>
<dbReference type="PANTHER" id="PTHR43133:SF46">
    <property type="entry name" value="RNA POLYMERASE SIGMA-70 FACTOR ECF SUBFAMILY"/>
    <property type="match status" value="1"/>
</dbReference>
<dbReference type="Pfam" id="PF08281">
    <property type="entry name" value="Sigma70_r4_2"/>
    <property type="match status" value="1"/>
</dbReference>
<evidence type="ECO:0000259" key="5">
    <source>
        <dbReference type="Pfam" id="PF08281"/>
    </source>
</evidence>
<dbReference type="AlphaFoldDB" id="A0A7J5U272"/>
<evidence type="ECO:0000313" key="6">
    <source>
        <dbReference type="EMBL" id="KAB7731786.1"/>
    </source>
</evidence>
<gene>
    <name evidence="6" type="ORF">F5984_06055</name>
</gene>
<evidence type="ECO:0000313" key="7">
    <source>
        <dbReference type="Proteomes" id="UP000488299"/>
    </source>
</evidence>
<reference evidence="6 7" key="1">
    <citation type="submission" date="2019-10" db="EMBL/GenBank/DDBJ databases">
        <title>Rudanella paleaurantiibacter sp. nov., isolated from sludge.</title>
        <authorList>
            <person name="Xu S.Q."/>
        </authorList>
    </citation>
    <scope>NUCLEOTIDE SEQUENCE [LARGE SCALE GENOMIC DNA]</scope>
    <source>
        <strain evidence="6 7">HX-22-17</strain>
    </source>
</reference>
<dbReference type="SUPFAM" id="SSF88946">
    <property type="entry name" value="Sigma2 domain of RNA polymerase sigma factors"/>
    <property type="match status" value="1"/>
</dbReference>
<dbReference type="EMBL" id="WELI01000002">
    <property type="protein sequence ID" value="KAB7731786.1"/>
    <property type="molecule type" value="Genomic_DNA"/>
</dbReference>
<sequence>MIPPEARNSQNQYALHATEVWLWQQFRAGSREAFEQLTGFFYRDLYFYGYRFTQDTDLLKDCLQDLFVDLWVYRRKVVDTEYIRPYLYKSLRRKIFRELKRGGAQLTDDELPFLELDDDHPTAEQQLIQTELASYQTSRLNALLSRLSARQREAIHLKFYGELTNDQIADVLNVNKQSVANLLHRGLTRLREEWPSLLPLIGLCINALFSRQS</sequence>
<comment type="similarity">
    <text evidence="1">Belongs to the sigma-70 factor family. ECF subfamily.</text>
</comment>
<comment type="caution">
    <text evidence="6">The sequence shown here is derived from an EMBL/GenBank/DDBJ whole genome shotgun (WGS) entry which is preliminary data.</text>
</comment>
<keyword evidence="2" id="KW-0805">Transcription regulation</keyword>